<comment type="caution">
    <text evidence="7">The sequence shown here is derived from an EMBL/GenBank/DDBJ whole genome shotgun (WGS) entry which is preliminary data.</text>
</comment>
<accession>A0A9X1U0I4</accession>
<keyword evidence="4" id="KW-0354">Hemolysis</keyword>
<name>A0A9X1U0I4_9CORY</name>
<comment type="similarity">
    <text evidence="2">Belongs to the staphylococcal hemolytic protein family.</text>
</comment>
<dbReference type="GO" id="GO:0031640">
    <property type="term" value="P:killing of cells of another organism"/>
    <property type="evidence" value="ECO:0007669"/>
    <property type="project" value="UniProtKB-KW"/>
</dbReference>
<evidence type="ECO:0000313" key="7">
    <source>
        <dbReference type="EMBL" id="MCF4006513.1"/>
    </source>
</evidence>
<keyword evidence="8" id="KW-1185">Reference proteome</keyword>
<dbReference type="RefSeq" id="WP_236118309.1">
    <property type="nucleotide sequence ID" value="NZ_JAKGSI010000002.1"/>
</dbReference>
<evidence type="ECO:0000256" key="4">
    <source>
        <dbReference type="ARBA" id="ARBA00022735"/>
    </source>
</evidence>
<dbReference type="InterPro" id="IPR008846">
    <property type="entry name" value="PSMbeta"/>
</dbReference>
<evidence type="ECO:0000256" key="1">
    <source>
        <dbReference type="ARBA" id="ARBA00004613"/>
    </source>
</evidence>
<dbReference type="Pfam" id="PF05480">
    <property type="entry name" value="PSMbeta"/>
    <property type="match status" value="1"/>
</dbReference>
<dbReference type="GO" id="GO:0005576">
    <property type="term" value="C:extracellular region"/>
    <property type="evidence" value="ECO:0007669"/>
    <property type="project" value="UniProtKB-SubCell"/>
</dbReference>
<evidence type="ECO:0000313" key="8">
    <source>
        <dbReference type="Proteomes" id="UP001139336"/>
    </source>
</evidence>
<comment type="subcellular location">
    <subcellularLocation>
        <location evidence="1">Secreted</location>
    </subcellularLocation>
</comment>
<evidence type="ECO:0000256" key="6">
    <source>
        <dbReference type="SAM" id="MobiDB-lite"/>
    </source>
</evidence>
<proteinExistence type="inferred from homology"/>
<dbReference type="AlphaFoldDB" id="A0A9X1U0I4"/>
<reference evidence="7" key="1">
    <citation type="submission" date="2022-01" db="EMBL/GenBank/DDBJ databases">
        <title>Corynebacterium sp. nov isolated from isolated from the feces of the greater white-fronted geese (Anser albifrons) at Poyang Lake, PR China.</title>
        <authorList>
            <person name="Liu Q."/>
        </authorList>
    </citation>
    <scope>NUCLEOTIDE SEQUENCE</scope>
    <source>
        <strain evidence="7">JCM 32435</strain>
    </source>
</reference>
<dbReference type="EMBL" id="JAKGSI010000002">
    <property type="protein sequence ID" value="MCF4006513.1"/>
    <property type="molecule type" value="Genomic_DNA"/>
</dbReference>
<organism evidence="7 8">
    <name type="scientific">Corynebacterium uropygiale</name>
    <dbReference type="NCBI Taxonomy" id="1775911"/>
    <lineage>
        <taxon>Bacteria</taxon>
        <taxon>Bacillati</taxon>
        <taxon>Actinomycetota</taxon>
        <taxon>Actinomycetes</taxon>
        <taxon>Mycobacteriales</taxon>
        <taxon>Corynebacteriaceae</taxon>
        <taxon>Corynebacterium</taxon>
    </lineage>
</organism>
<gene>
    <name evidence="7" type="ORF">L1O03_04890</name>
</gene>
<dbReference type="Proteomes" id="UP001139336">
    <property type="component" value="Unassembled WGS sequence"/>
</dbReference>
<feature type="compositionally biased region" description="Low complexity" evidence="6">
    <location>
        <begin position="54"/>
        <end position="63"/>
    </location>
</feature>
<keyword evidence="4" id="KW-0204">Cytolysis</keyword>
<evidence type="ECO:0000256" key="3">
    <source>
        <dbReference type="ARBA" id="ARBA00022525"/>
    </source>
</evidence>
<protein>
    <submittedName>
        <fullName evidence="7">Beta-class phenol-soluble modulin</fullName>
    </submittedName>
</protein>
<sequence>MAESLQALGESIVGIVTNAISGEWGEFAKSIVSTVSNTVELGSSVIDGSSQGDAAEAGAEAAA</sequence>
<evidence type="ECO:0000256" key="5">
    <source>
        <dbReference type="ARBA" id="ARBA00023026"/>
    </source>
</evidence>
<evidence type="ECO:0000256" key="2">
    <source>
        <dbReference type="ARBA" id="ARBA00006367"/>
    </source>
</evidence>
<keyword evidence="3" id="KW-0964">Secreted</keyword>
<feature type="region of interest" description="Disordered" evidence="6">
    <location>
        <begin position="44"/>
        <end position="63"/>
    </location>
</feature>
<keyword evidence="5" id="KW-0843">Virulence</keyword>